<evidence type="ECO:0000256" key="7">
    <source>
        <dbReference type="ARBA" id="ARBA00022679"/>
    </source>
</evidence>
<comment type="catalytic activity">
    <reaction evidence="10">
        <text>L-serine + hexadecanoyl-CoA + H(+) = 3-oxosphinganine + CO2 + CoA</text>
        <dbReference type="Rhea" id="RHEA:14761"/>
        <dbReference type="ChEBI" id="CHEBI:15378"/>
        <dbReference type="ChEBI" id="CHEBI:16526"/>
        <dbReference type="ChEBI" id="CHEBI:33384"/>
        <dbReference type="ChEBI" id="CHEBI:57287"/>
        <dbReference type="ChEBI" id="CHEBI:57379"/>
        <dbReference type="ChEBI" id="CHEBI:58299"/>
        <dbReference type="EC" id="2.3.1.50"/>
    </reaction>
</comment>
<evidence type="ECO:0000256" key="2">
    <source>
        <dbReference type="ARBA" id="ARBA00004389"/>
    </source>
</evidence>
<keyword evidence="9" id="KW-0443">Lipid metabolism</keyword>
<dbReference type="Gene3D" id="3.90.1150.10">
    <property type="entry name" value="Aspartate Aminotransferase, domain 1"/>
    <property type="match status" value="1"/>
</dbReference>
<sequence>MSGDCAWQWDAWVDRAVSELASKRLLRSTRPISFDPTTDDDTTFQTFETFDRPGPWDRSSVEVAVDGPTFHQWLADLPSSSPEANSENENENEKAQKMVLFSGNDYLGLSSHPAVRQAASKAALHYGMGPRGSALICGYTNYHRLLELSLARLKHKDHCILCPTGFAANMAFLTALASIASLLSPLPKPTPLDRIAIFSDELNHASIIDGIRLAERQTEAKVFVYRHSDMLHLDSLLSSCSMRMKVVITDSLFSMDGDFAPLPELVELRKKHGFLLAIDDAHATLVCGENGGGAGEYFGCEKEIDICIGTLSKAVGCHGGFIATSKRWKSLIQSRGRSFIFSTTIPVPVVAASLAAISVGRRERWRRRAIWRRVQDFYSLSGLPISSPIISIVVGTEEAALSASRHLLKSGFHVTAIRPPTVAPNSCRLRITLSAAHTVDDIKKLVATLSPWITTLNSNLLEFSKL</sequence>
<comment type="cofactor">
    <cofactor evidence="1 11">
        <name>pyridoxal 5'-phosphate</name>
        <dbReference type="ChEBI" id="CHEBI:597326"/>
    </cofactor>
</comment>
<evidence type="ECO:0000256" key="5">
    <source>
        <dbReference type="ARBA" id="ARBA00010008"/>
    </source>
</evidence>
<keyword evidence="15" id="KW-1185">Reference proteome</keyword>
<dbReference type="InterPro" id="IPR015421">
    <property type="entry name" value="PyrdxlP-dep_Trfase_major"/>
</dbReference>
<gene>
    <name evidence="14" type="ORF">LUZ61_000062</name>
</gene>
<dbReference type="InterPro" id="IPR050087">
    <property type="entry name" value="AON_synthase_class-II"/>
</dbReference>
<keyword evidence="12" id="KW-1133">Transmembrane helix</keyword>
<name>A0AAD6EPH3_9POAL</name>
<dbReference type="GO" id="GO:0009102">
    <property type="term" value="P:biotin biosynthetic process"/>
    <property type="evidence" value="ECO:0007669"/>
    <property type="project" value="TreeGrafter"/>
</dbReference>
<feature type="transmembrane region" description="Helical" evidence="12">
    <location>
        <begin position="339"/>
        <end position="359"/>
    </location>
</feature>
<feature type="domain" description="Aminotransferase class I/classII large" evidence="13">
    <location>
        <begin position="97"/>
        <end position="448"/>
    </location>
</feature>
<dbReference type="PROSITE" id="PS00599">
    <property type="entry name" value="AA_TRANSFER_CLASS_2"/>
    <property type="match status" value="1"/>
</dbReference>
<keyword evidence="12" id="KW-0472">Membrane</keyword>
<dbReference type="InterPro" id="IPR001917">
    <property type="entry name" value="Aminotrans_II_pyridoxalP_BS"/>
</dbReference>
<dbReference type="InterPro" id="IPR004839">
    <property type="entry name" value="Aminotransferase_I/II_large"/>
</dbReference>
<dbReference type="PANTHER" id="PTHR13693:SF77">
    <property type="entry name" value="8-AMINO-7-OXONONANOATE SYNTHASE"/>
    <property type="match status" value="1"/>
</dbReference>
<keyword evidence="8 11" id="KW-0663">Pyridoxal phosphate</keyword>
<evidence type="ECO:0000256" key="10">
    <source>
        <dbReference type="ARBA" id="ARBA00048528"/>
    </source>
</evidence>
<evidence type="ECO:0000256" key="1">
    <source>
        <dbReference type="ARBA" id="ARBA00001933"/>
    </source>
</evidence>
<keyword evidence="9" id="KW-0746">Sphingolipid metabolism</keyword>
<dbReference type="AlphaFoldDB" id="A0AAD6EPH3"/>
<evidence type="ECO:0000256" key="6">
    <source>
        <dbReference type="ARBA" id="ARBA00013220"/>
    </source>
</evidence>
<dbReference type="GO" id="GO:0004758">
    <property type="term" value="F:serine C-palmitoyltransferase activity"/>
    <property type="evidence" value="ECO:0007669"/>
    <property type="project" value="UniProtKB-EC"/>
</dbReference>
<dbReference type="GO" id="GO:0006665">
    <property type="term" value="P:sphingolipid metabolic process"/>
    <property type="evidence" value="ECO:0007669"/>
    <property type="project" value="UniProtKB-KW"/>
</dbReference>
<dbReference type="PANTHER" id="PTHR13693">
    <property type="entry name" value="CLASS II AMINOTRANSFERASE/8-AMINO-7-OXONONANOATE SYNTHASE"/>
    <property type="match status" value="1"/>
</dbReference>
<comment type="caution">
    <text evidence="14">The sequence shown here is derived from an EMBL/GenBank/DDBJ whole genome shotgun (WGS) entry which is preliminary data.</text>
</comment>
<dbReference type="Pfam" id="PF00155">
    <property type="entry name" value="Aminotran_1_2"/>
    <property type="match status" value="1"/>
</dbReference>
<dbReference type="SUPFAM" id="SSF53383">
    <property type="entry name" value="PLP-dependent transferases"/>
    <property type="match status" value="1"/>
</dbReference>
<dbReference type="Proteomes" id="UP001210211">
    <property type="component" value="Unassembled WGS sequence"/>
</dbReference>
<evidence type="ECO:0000256" key="3">
    <source>
        <dbReference type="ARBA" id="ARBA00004760"/>
    </source>
</evidence>
<dbReference type="InterPro" id="IPR015424">
    <property type="entry name" value="PyrdxlP-dep_Trfase"/>
</dbReference>
<evidence type="ECO:0000256" key="4">
    <source>
        <dbReference type="ARBA" id="ARBA00004991"/>
    </source>
</evidence>
<comment type="pathway">
    <text evidence="3">Lipid metabolism; sphingolipid metabolism.</text>
</comment>
<protein>
    <recommendedName>
        <fullName evidence="6">serine C-palmitoyltransferase</fullName>
        <ecNumber evidence="6">2.3.1.50</ecNumber>
    </recommendedName>
</protein>
<dbReference type="EMBL" id="JAMRDG010000001">
    <property type="protein sequence ID" value="KAJ3696357.1"/>
    <property type="molecule type" value="Genomic_DNA"/>
</dbReference>
<dbReference type="EC" id="2.3.1.50" evidence="6"/>
<organism evidence="14 15">
    <name type="scientific">Rhynchospora tenuis</name>
    <dbReference type="NCBI Taxonomy" id="198213"/>
    <lineage>
        <taxon>Eukaryota</taxon>
        <taxon>Viridiplantae</taxon>
        <taxon>Streptophyta</taxon>
        <taxon>Embryophyta</taxon>
        <taxon>Tracheophyta</taxon>
        <taxon>Spermatophyta</taxon>
        <taxon>Magnoliopsida</taxon>
        <taxon>Liliopsida</taxon>
        <taxon>Poales</taxon>
        <taxon>Cyperaceae</taxon>
        <taxon>Cyperoideae</taxon>
        <taxon>Rhynchosporeae</taxon>
        <taxon>Rhynchospora</taxon>
    </lineage>
</organism>
<evidence type="ECO:0000256" key="8">
    <source>
        <dbReference type="ARBA" id="ARBA00022898"/>
    </source>
</evidence>
<comment type="similarity">
    <text evidence="5">Belongs to the class-II pyridoxal-phosphate-dependent aminotransferase family. BioF subfamily.</text>
</comment>
<dbReference type="GO" id="GO:0005789">
    <property type="term" value="C:endoplasmic reticulum membrane"/>
    <property type="evidence" value="ECO:0007669"/>
    <property type="project" value="UniProtKB-SubCell"/>
</dbReference>
<keyword evidence="7" id="KW-0808">Transferase</keyword>
<accession>A0AAD6EPH3</accession>
<proteinExistence type="inferred from homology"/>
<dbReference type="GO" id="GO:0030170">
    <property type="term" value="F:pyridoxal phosphate binding"/>
    <property type="evidence" value="ECO:0007669"/>
    <property type="project" value="InterPro"/>
</dbReference>
<evidence type="ECO:0000256" key="9">
    <source>
        <dbReference type="ARBA" id="ARBA00022919"/>
    </source>
</evidence>
<evidence type="ECO:0000256" key="12">
    <source>
        <dbReference type="SAM" id="Phobius"/>
    </source>
</evidence>
<evidence type="ECO:0000313" key="15">
    <source>
        <dbReference type="Proteomes" id="UP001210211"/>
    </source>
</evidence>
<keyword evidence="12" id="KW-0812">Transmembrane</keyword>
<comment type="pathway">
    <text evidence="4">Sphingolipid metabolism.</text>
</comment>
<evidence type="ECO:0000313" key="14">
    <source>
        <dbReference type="EMBL" id="KAJ3696357.1"/>
    </source>
</evidence>
<evidence type="ECO:0000256" key="11">
    <source>
        <dbReference type="RuleBase" id="RU003693"/>
    </source>
</evidence>
<dbReference type="InterPro" id="IPR015422">
    <property type="entry name" value="PyrdxlP-dep_Trfase_small"/>
</dbReference>
<reference evidence="14 15" key="1">
    <citation type="journal article" date="2022" name="Cell">
        <title>Repeat-based holocentromeres influence genome architecture and karyotype evolution.</title>
        <authorList>
            <person name="Hofstatter P.G."/>
            <person name="Thangavel G."/>
            <person name="Lux T."/>
            <person name="Neumann P."/>
            <person name="Vondrak T."/>
            <person name="Novak P."/>
            <person name="Zhang M."/>
            <person name="Costa L."/>
            <person name="Castellani M."/>
            <person name="Scott A."/>
            <person name="Toegelov H."/>
            <person name="Fuchs J."/>
            <person name="Mata-Sucre Y."/>
            <person name="Dias Y."/>
            <person name="Vanzela A.L.L."/>
            <person name="Huettel B."/>
            <person name="Almeida C.C.S."/>
            <person name="Simkova H."/>
            <person name="Souza G."/>
            <person name="Pedrosa-Harand A."/>
            <person name="Macas J."/>
            <person name="Mayer K.F.X."/>
            <person name="Houben A."/>
            <person name="Marques A."/>
        </authorList>
    </citation>
    <scope>NUCLEOTIDE SEQUENCE [LARGE SCALE GENOMIC DNA]</scope>
    <source>
        <strain evidence="14">RhyTen1mFocal</strain>
    </source>
</reference>
<evidence type="ECO:0000259" key="13">
    <source>
        <dbReference type="Pfam" id="PF00155"/>
    </source>
</evidence>
<dbReference type="Gene3D" id="3.40.640.10">
    <property type="entry name" value="Type I PLP-dependent aspartate aminotransferase-like (Major domain)"/>
    <property type="match status" value="1"/>
</dbReference>
<comment type="subcellular location">
    <subcellularLocation>
        <location evidence="2">Endoplasmic reticulum membrane</location>
        <topology evidence="2">Single-pass membrane protein</topology>
    </subcellularLocation>
</comment>